<reference evidence="3" key="1">
    <citation type="journal article" date="2014" name="Int. J. Syst. Evol. Microbiol.">
        <title>Complete genome sequence of Corynebacterium casei LMG S-19264T (=DSM 44701T), isolated from a smear-ripened cheese.</title>
        <authorList>
            <consortium name="US DOE Joint Genome Institute (JGI-PGF)"/>
            <person name="Walter F."/>
            <person name="Albersmeier A."/>
            <person name="Kalinowski J."/>
            <person name="Ruckert C."/>
        </authorList>
    </citation>
    <scope>NUCLEOTIDE SEQUENCE</scope>
    <source>
        <strain evidence="3">VKM B-2748</strain>
    </source>
</reference>
<sequence>MRPFDPNVLDRRQMLAGLGATGAGLAAASLAGSPARAAAPLKIAVAYVSPISDIGWTKQHSLGVEAIKSTFGDKVAMTVLENIANPQDADRTFRDLAAGGHQLIFGTSFSHGTPLQKVARQFPKVKFEHCSGIVHLPNLGTFEAKYYEGTYLAGVAAGKMSKTGKIGFVGGFPIPDIVGPANALLLGAQSVNPAATCSTIFLNSWFDPGKEKDAAAALIAQGCDVICGMTDTPSSVQAAETAGVWGIGYASDMSKFAPTKHLTAFTLDWTSEYVGATRKVLEGTWISEERWDGLKEGVVKMSPYNAAIPDDVKAMLAAKEEAIKAGTLQPFAGEIKDQKGATRVAAGGVLDAKGIRSINWFVKGMTGNLG</sequence>
<keyword evidence="1" id="KW-0732">Signal</keyword>
<feature type="domain" description="ABC transporter substrate-binding protein PnrA-like" evidence="2">
    <location>
        <begin position="42"/>
        <end position="321"/>
    </location>
</feature>
<dbReference type="PANTHER" id="PTHR43208">
    <property type="entry name" value="ABC TRANSPORTER SUBSTRATE-BINDING PROTEIN"/>
    <property type="match status" value="1"/>
</dbReference>
<proteinExistence type="predicted"/>
<dbReference type="PANTHER" id="PTHR43208:SF1">
    <property type="entry name" value="ABC TRANSPORTER SUBSTRATE-BINDING PROTEIN"/>
    <property type="match status" value="1"/>
</dbReference>
<dbReference type="InterPro" id="IPR003760">
    <property type="entry name" value="PnrA-like"/>
</dbReference>
<dbReference type="Pfam" id="PF02608">
    <property type="entry name" value="Bmp"/>
    <property type="match status" value="1"/>
</dbReference>
<dbReference type="InterPro" id="IPR052910">
    <property type="entry name" value="ABC-Purine-Binding"/>
</dbReference>
<gene>
    <name evidence="3" type="ORF">GCM10008174_02110</name>
</gene>
<organism evidence="3 4">
    <name type="scientific">Methylopila turkensis</name>
    <dbReference type="NCBI Taxonomy" id="1437816"/>
    <lineage>
        <taxon>Bacteria</taxon>
        <taxon>Pseudomonadati</taxon>
        <taxon>Pseudomonadota</taxon>
        <taxon>Alphaproteobacteria</taxon>
        <taxon>Hyphomicrobiales</taxon>
        <taxon>Methylopilaceae</taxon>
        <taxon>Methylopila</taxon>
    </lineage>
</organism>
<dbReference type="PROSITE" id="PS51318">
    <property type="entry name" value="TAT"/>
    <property type="match status" value="1"/>
</dbReference>
<evidence type="ECO:0000256" key="1">
    <source>
        <dbReference type="ARBA" id="ARBA00022729"/>
    </source>
</evidence>
<dbReference type="EMBL" id="BSFL01000001">
    <property type="protein sequence ID" value="GLK78470.1"/>
    <property type="molecule type" value="Genomic_DNA"/>
</dbReference>
<accession>A0A9W6JMD3</accession>
<comment type="caution">
    <text evidence="3">The sequence shown here is derived from an EMBL/GenBank/DDBJ whole genome shotgun (WGS) entry which is preliminary data.</text>
</comment>
<dbReference type="GO" id="GO:0005886">
    <property type="term" value="C:plasma membrane"/>
    <property type="evidence" value="ECO:0007669"/>
    <property type="project" value="InterPro"/>
</dbReference>
<protein>
    <submittedName>
        <fullName evidence="3">BMP family ABC transporter substrate-binding protein</fullName>
    </submittedName>
</protein>
<keyword evidence="4" id="KW-1185">Reference proteome</keyword>
<evidence type="ECO:0000313" key="4">
    <source>
        <dbReference type="Proteomes" id="UP001143309"/>
    </source>
</evidence>
<dbReference type="Proteomes" id="UP001143309">
    <property type="component" value="Unassembled WGS sequence"/>
</dbReference>
<dbReference type="AlphaFoldDB" id="A0A9W6JMD3"/>
<name>A0A9W6JMD3_9HYPH</name>
<evidence type="ECO:0000313" key="3">
    <source>
        <dbReference type="EMBL" id="GLK78470.1"/>
    </source>
</evidence>
<dbReference type="Gene3D" id="3.40.50.2300">
    <property type="match status" value="2"/>
</dbReference>
<evidence type="ECO:0000259" key="2">
    <source>
        <dbReference type="Pfam" id="PF02608"/>
    </source>
</evidence>
<reference evidence="3" key="2">
    <citation type="submission" date="2023-01" db="EMBL/GenBank/DDBJ databases">
        <authorList>
            <person name="Sun Q."/>
            <person name="Evtushenko L."/>
        </authorList>
    </citation>
    <scope>NUCLEOTIDE SEQUENCE</scope>
    <source>
        <strain evidence="3">VKM B-2748</strain>
    </source>
</reference>
<dbReference type="InterPro" id="IPR006311">
    <property type="entry name" value="TAT_signal"/>
</dbReference>
<dbReference type="CDD" id="cd19963">
    <property type="entry name" value="PBP1_BMP-like"/>
    <property type="match status" value="1"/>
</dbReference>
<dbReference type="RefSeq" id="WP_271198991.1">
    <property type="nucleotide sequence ID" value="NZ_BSFL01000001.1"/>
</dbReference>